<dbReference type="PROSITE" id="PS00061">
    <property type="entry name" value="ADH_SHORT"/>
    <property type="match status" value="1"/>
</dbReference>
<comment type="similarity">
    <text evidence="1 4">Belongs to the short-chain dehydrogenases/reductases (SDR) family.</text>
</comment>
<dbReference type="EMBL" id="GL541722">
    <property type="protein sequence ID" value="KDE03909.1"/>
    <property type="molecule type" value="Genomic_DNA"/>
</dbReference>
<evidence type="ECO:0000256" key="1">
    <source>
        <dbReference type="ARBA" id="ARBA00006484"/>
    </source>
</evidence>
<organism evidence="5">
    <name type="scientific">Microbotryum lychnidis-dioicae (strain p1A1 Lamole / MvSl-1064)</name>
    <name type="common">Anther smut fungus</name>
    <dbReference type="NCBI Taxonomy" id="683840"/>
    <lineage>
        <taxon>Eukaryota</taxon>
        <taxon>Fungi</taxon>
        <taxon>Dikarya</taxon>
        <taxon>Basidiomycota</taxon>
        <taxon>Pucciniomycotina</taxon>
        <taxon>Microbotryomycetes</taxon>
        <taxon>Microbotryales</taxon>
        <taxon>Microbotryaceae</taxon>
        <taxon>Microbotryum</taxon>
    </lineage>
</organism>
<proteinExistence type="inferred from homology"/>
<reference evidence="7" key="1">
    <citation type="submission" date="2010-11" db="EMBL/GenBank/DDBJ databases">
        <title>The genome sequence of Microbotryum violaceum strain p1A1 Lamole.</title>
        <authorList>
            <person name="Cuomo C."/>
            <person name="Perlin M."/>
            <person name="Young S.K."/>
            <person name="Zeng Q."/>
            <person name="Gargeya S."/>
            <person name="Alvarado L."/>
            <person name="Berlin A."/>
            <person name="Chapman S.B."/>
            <person name="Chen Z."/>
            <person name="Freedman E."/>
            <person name="Gellesch M."/>
            <person name="Goldberg J."/>
            <person name="Griggs A."/>
            <person name="Gujja S."/>
            <person name="Heilman E."/>
            <person name="Heiman D."/>
            <person name="Howarth C."/>
            <person name="Mehta T."/>
            <person name="Neiman D."/>
            <person name="Pearson M."/>
            <person name="Roberts A."/>
            <person name="Saif S."/>
            <person name="Shea T."/>
            <person name="Shenoy N."/>
            <person name="Sisk P."/>
            <person name="Stolte C."/>
            <person name="Sykes S."/>
            <person name="White J."/>
            <person name="Yandava C."/>
            <person name="Haas B."/>
            <person name="Nusbaum C."/>
            <person name="Birren B."/>
        </authorList>
    </citation>
    <scope>NUCLEOTIDE SEQUENCE [LARGE SCALE GENOMIC DNA]</scope>
    <source>
        <strain evidence="7">p1A1 Lamole</strain>
    </source>
</reference>
<dbReference type="PRINTS" id="PR00080">
    <property type="entry name" value="SDRFAMILY"/>
</dbReference>
<dbReference type="SUPFAM" id="SSF51735">
    <property type="entry name" value="NAD(P)-binding Rossmann-fold domains"/>
    <property type="match status" value="1"/>
</dbReference>
<keyword evidence="2" id="KW-0521">NADP</keyword>
<dbReference type="HOGENOM" id="CLU_1112039_0_0_1"/>
<dbReference type="PRINTS" id="PR00081">
    <property type="entry name" value="GDHRDH"/>
</dbReference>
<evidence type="ECO:0000313" key="5">
    <source>
        <dbReference type="EMBL" id="KDE03909.1"/>
    </source>
</evidence>
<name>U5HEX4_USTV1</name>
<dbReference type="PANTHER" id="PTHR44169:SF6">
    <property type="entry name" value="NADPH-DEPENDENT 1-ACYLDIHYDROXYACETONE PHOSPHATE REDUCTASE"/>
    <property type="match status" value="1"/>
</dbReference>
<gene>
    <name evidence="5" type="ORF">MVLG_05663</name>
</gene>
<dbReference type="GO" id="GO:0016491">
    <property type="term" value="F:oxidoreductase activity"/>
    <property type="evidence" value="ECO:0007669"/>
    <property type="project" value="UniProtKB-KW"/>
</dbReference>
<keyword evidence="7" id="KW-1185">Reference proteome</keyword>
<evidence type="ECO:0000313" key="7">
    <source>
        <dbReference type="Proteomes" id="UP000017200"/>
    </source>
</evidence>
<dbReference type="Proteomes" id="UP000017200">
    <property type="component" value="Unassembled WGS sequence"/>
</dbReference>
<dbReference type="InterPro" id="IPR002347">
    <property type="entry name" value="SDR_fam"/>
</dbReference>
<evidence type="ECO:0000256" key="4">
    <source>
        <dbReference type="RuleBase" id="RU000363"/>
    </source>
</evidence>
<dbReference type="PANTHER" id="PTHR44169">
    <property type="entry name" value="NADPH-DEPENDENT 1-ACYLDIHYDROXYACETONE PHOSPHATE REDUCTASE"/>
    <property type="match status" value="1"/>
</dbReference>
<dbReference type="InterPro" id="IPR020904">
    <property type="entry name" value="Sc_DH/Rdtase_CS"/>
</dbReference>
<dbReference type="OrthoDB" id="2102561at2759"/>
<dbReference type="AlphaFoldDB" id="U5HEX4"/>
<evidence type="ECO:0000256" key="2">
    <source>
        <dbReference type="ARBA" id="ARBA00022857"/>
    </source>
</evidence>
<dbReference type="Pfam" id="PF00106">
    <property type="entry name" value="adh_short"/>
    <property type="match status" value="1"/>
</dbReference>
<reference evidence="6" key="4">
    <citation type="submission" date="2015-06" db="UniProtKB">
        <authorList>
            <consortium name="EnsemblFungi"/>
        </authorList>
    </citation>
    <scope>IDENTIFICATION</scope>
</reference>
<sequence>MQGLSQGIIPVELDVNSPSRPASPRSFGKRARLPTSLELPTDVCINNAGQGCVAPLIEVDPAELRKTFDVNVFGLLTMVQAGAPHVVEQRSGTIVNIGSIVAYVPTPWAGVYCATKAAVHSLSDTLRMELRGFGIKVVCVAPGAIKSAIGASNDKRAVLSPASVYSNVESFVRLRGSWSQRSKLIPKVAQAKQELHDSDLSMTRKLLTRVTLRVGNTPRSRASLGADEVSVVALRSDVNASNTALQTWTG</sequence>
<dbReference type="EMBL" id="AEIJ01000599">
    <property type="status" value="NOT_ANNOTATED_CDS"/>
    <property type="molecule type" value="Genomic_DNA"/>
</dbReference>
<reference evidence="5 7" key="3">
    <citation type="journal article" date="2015" name="BMC Genomics">
        <title>Sex and parasites: genomic and transcriptomic analysis of Microbotryum lychnidis-dioicae, the biotrophic and plant-castrating anther smut fungus.</title>
        <authorList>
            <person name="Perlin M.H."/>
            <person name="Amselem J."/>
            <person name="Fontanillas E."/>
            <person name="Toh S.S."/>
            <person name="Chen Z."/>
            <person name="Goldberg J."/>
            <person name="Duplessis S."/>
            <person name="Henrissat B."/>
            <person name="Young S."/>
            <person name="Zeng Q."/>
            <person name="Aguileta G."/>
            <person name="Petit E."/>
            <person name="Badouin H."/>
            <person name="Andrews J."/>
            <person name="Razeeq D."/>
            <person name="Gabaldon T."/>
            <person name="Quesneville H."/>
            <person name="Giraud T."/>
            <person name="Hood M.E."/>
            <person name="Schultz D.J."/>
            <person name="Cuomo C.A."/>
        </authorList>
    </citation>
    <scope>NUCLEOTIDE SEQUENCE [LARGE SCALE GENOMIC DNA]</scope>
    <source>
        <strain evidence="7">p1A1 Lamole</strain>
        <strain evidence="5">P1A1 Lamole</strain>
    </source>
</reference>
<evidence type="ECO:0000313" key="6">
    <source>
        <dbReference type="EnsemblFungi" id="MVLG_05663T0"/>
    </source>
</evidence>
<dbReference type="Gene3D" id="3.40.50.720">
    <property type="entry name" value="NAD(P)-binding Rossmann-like Domain"/>
    <property type="match status" value="1"/>
</dbReference>
<accession>U5HEX4</accession>
<dbReference type="EnsemblFungi" id="MVLG_05663T0">
    <property type="protein sequence ID" value="MVLG_05663T0"/>
    <property type="gene ID" value="MVLG_05663"/>
</dbReference>
<protein>
    <submittedName>
        <fullName evidence="5 6">Uncharacterized protein</fullName>
    </submittedName>
</protein>
<dbReference type="STRING" id="683840.U5HEX4"/>
<keyword evidence="3" id="KW-0560">Oxidoreductase</keyword>
<dbReference type="GO" id="GO:0005783">
    <property type="term" value="C:endoplasmic reticulum"/>
    <property type="evidence" value="ECO:0007669"/>
    <property type="project" value="TreeGrafter"/>
</dbReference>
<reference evidence="5" key="2">
    <citation type="submission" date="2010-11" db="EMBL/GenBank/DDBJ databases">
        <authorList>
            <consortium name="The Broad Institute Genome Sequencing Platform"/>
            <person name="Earl A."/>
            <person name="Ward D."/>
            <person name="Feldgarden M."/>
            <person name="Gevers D."/>
            <person name="Butler R."/>
            <person name="Young S.K."/>
            <person name="Zeng Q."/>
            <person name="Gargeya S."/>
            <person name="Fitzgerald M."/>
            <person name="Haas B."/>
            <person name="Abouelleil A."/>
            <person name="Alvarado L."/>
            <person name="Arachchi H.M."/>
            <person name="Berlin A."/>
            <person name="Brown A."/>
            <person name="Chapman S.B."/>
            <person name="Chen Z."/>
            <person name="Dunbar C."/>
            <person name="Freedman E."/>
            <person name="Gearin G."/>
            <person name="Gellesch M."/>
            <person name="Goldberg J."/>
            <person name="Griggs A."/>
            <person name="Gujja S."/>
            <person name="Heilman E."/>
            <person name="Heiman D."/>
            <person name="Howarth C."/>
            <person name="Larson L."/>
            <person name="Lui A."/>
            <person name="MacDonald P.J.P."/>
            <person name="Mehta T."/>
            <person name="Montmayeur A."/>
            <person name="Murphy C."/>
            <person name="Neiman D."/>
            <person name="Pearson M."/>
            <person name="Priest M."/>
            <person name="Roberts A."/>
            <person name="Saif S."/>
            <person name="Shea T."/>
            <person name="Shenoy N."/>
            <person name="Sisk P."/>
            <person name="Stolte C."/>
            <person name="Sykes S."/>
            <person name="White J."/>
            <person name="Yandava C."/>
            <person name="Wortman J."/>
            <person name="Nusbaum C."/>
            <person name="Birren B."/>
        </authorList>
    </citation>
    <scope>NUCLEOTIDE SEQUENCE</scope>
    <source>
        <strain evidence="5">P1A1 Lamole</strain>
    </source>
</reference>
<evidence type="ECO:0000256" key="3">
    <source>
        <dbReference type="ARBA" id="ARBA00023002"/>
    </source>
</evidence>
<dbReference type="InParanoid" id="U5HEX4"/>
<dbReference type="InterPro" id="IPR036291">
    <property type="entry name" value="NAD(P)-bd_dom_sf"/>
</dbReference>